<reference evidence="10 11" key="2">
    <citation type="journal article" date="2015" name="Eukaryot. Cell">
        <title>Asexual propagation of a virulent clone complex in a human and feline outbreak of sporotrichosis.</title>
        <authorList>
            <person name="Teixeira Mde M."/>
            <person name="Rodrigues A.M."/>
            <person name="Tsui C.K."/>
            <person name="de Almeida L.G."/>
            <person name="Van Diepeningen A.D."/>
            <person name="van den Ende B.G."/>
            <person name="Fernandes G.F."/>
            <person name="Kano R."/>
            <person name="Hamelin R.C."/>
            <person name="Lopes-Bezerra L.M."/>
            <person name="Vasconcelos A.T."/>
            <person name="de Hoog S."/>
            <person name="de Camargo Z.P."/>
            <person name="Felipe M.S."/>
        </authorList>
    </citation>
    <scope>NUCLEOTIDE SEQUENCE [LARGE SCALE GENOMIC DNA]</scope>
    <source>
        <strain evidence="10 11">1099-18</strain>
    </source>
</reference>
<dbReference type="GO" id="GO:0043565">
    <property type="term" value="F:sequence-specific DNA binding"/>
    <property type="evidence" value="ECO:0007669"/>
    <property type="project" value="TreeGrafter"/>
</dbReference>
<keyword evidence="4" id="KW-0805">Transcription regulation</keyword>
<evidence type="ECO:0000256" key="2">
    <source>
        <dbReference type="ARBA" id="ARBA00022723"/>
    </source>
</evidence>
<dbReference type="PROSITE" id="PS00463">
    <property type="entry name" value="ZN2_CY6_FUNGAL_1"/>
    <property type="match status" value="1"/>
</dbReference>
<protein>
    <recommendedName>
        <fullName evidence="9">Zn(2)-C6 fungal-type domain-containing protein</fullName>
    </recommendedName>
</protein>
<dbReference type="OrthoDB" id="189997at2759"/>
<comment type="caution">
    <text evidence="10">The sequence shown here is derived from an EMBL/GenBank/DDBJ whole genome shotgun (WGS) entry which is preliminary data.</text>
</comment>
<dbReference type="GO" id="GO:0005634">
    <property type="term" value="C:nucleus"/>
    <property type="evidence" value="ECO:0007669"/>
    <property type="project" value="UniProtKB-SubCell"/>
</dbReference>
<evidence type="ECO:0000256" key="4">
    <source>
        <dbReference type="ARBA" id="ARBA00023015"/>
    </source>
</evidence>
<keyword evidence="6" id="KW-0804">Transcription</keyword>
<evidence type="ECO:0000256" key="8">
    <source>
        <dbReference type="SAM" id="MobiDB-lite"/>
    </source>
</evidence>
<organism evidence="10 11">
    <name type="scientific">Sporothrix schenckii 1099-18</name>
    <dbReference type="NCBI Taxonomy" id="1397361"/>
    <lineage>
        <taxon>Eukaryota</taxon>
        <taxon>Fungi</taxon>
        <taxon>Dikarya</taxon>
        <taxon>Ascomycota</taxon>
        <taxon>Pezizomycotina</taxon>
        <taxon>Sordariomycetes</taxon>
        <taxon>Sordariomycetidae</taxon>
        <taxon>Ophiostomatales</taxon>
        <taxon>Ophiostomataceae</taxon>
        <taxon>Sporothrix</taxon>
    </lineage>
</organism>
<proteinExistence type="predicted"/>
<dbReference type="GO" id="GO:0006351">
    <property type="term" value="P:DNA-templated transcription"/>
    <property type="evidence" value="ECO:0007669"/>
    <property type="project" value="InterPro"/>
</dbReference>
<evidence type="ECO:0000256" key="3">
    <source>
        <dbReference type="ARBA" id="ARBA00022833"/>
    </source>
</evidence>
<evidence type="ECO:0000256" key="6">
    <source>
        <dbReference type="ARBA" id="ARBA00023163"/>
    </source>
</evidence>
<dbReference type="Pfam" id="PF04082">
    <property type="entry name" value="Fungal_trans"/>
    <property type="match status" value="1"/>
</dbReference>
<keyword evidence="7" id="KW-0539">Nucleus</keyword>
<dbReference type="PANTHER" id="PTHR47782:SF12">
    <property type="entry name" value="ZN(II)2CYS6 TRANSCRIPTION FACTOR (EUROFUNG)"/>
    <property type="match status" value="1"/>
</dbReference>
<dbReference type="GO" id="GO:0000981">
    <property type="term" value="F:DNA-binding transcription factor activity, RNA polymerase II-specific"/>
    <property type="evidence" value="ECO:0007669"/>
    <property type="project" value="InterPro"/>
</dbReference>
<dbReference type="VEuPathDB" id="FungiDB:SPSK_02276"/>
<dbReference type="InterPro" id="IPR007219">
    <property type="entry name" value="XnlR_reg_dom"/>
</dbReference>
<dbReference type="Pfam" id="PF00172">
    <property type="entry name" value="Zn_clus"/>
    <property type="match status" value="1"/>
</dbReference>
<comment type="subcellular location">
    <subcellularLocation>
        <location evidence="1">Nucleus</location>
    </subcellularLocation>
</comment>
<dbReference type="PANTHER" id="PTHR47782">
    <property type="entry name" value="ZN(II)2CYS6 TRANSCRIPTION FACTOR (EUROFUNG)-RELATED"/>
    <property type="match status" value="1"/>
</dbReference>
<dbReference type="SMART" id="SM00066">
    <property type="entry name" value="GAL4"/>
    <property type="match status" value="1"/>
</dbReference>
<keyword evidence="3" id="KW-0862">Zinc</keyword>
<evidence type="ECO:0000259" key="9">
    <source>
        <dbReference type="PROSITE" id="PS50048"/>
    </source>
</evidence>
<dbReference type="EMBL" id="AXCR01000006">
    <property type="protein sequence ID" value="KJR86528.1"/>
    <property type="molecule type" value="Genomic_DNA"/>
</dbReference>
<reference evidence="10 11" key="1">
    <citation type="journal article" date="2014" name="BMC Genomics">
        <title>Comparative genomics of the major fungal agents of human and animal Sporotrichosis: Sporothrix schenckii and Sporothrix brasiliensis.</title>
        <authorList>
            <person name="Teixeira M.M."/>
            <person name="de Almeida L.G."/>
            <person name="Kubitschek-Barreira P."/>
            <person name="Alves F.L."/>
            <person name="Kioshima E.S."/>
            <person name="Abadio A.K."/>
            <person name="Fernandes L."/>
            <person name="Derengowski L.S."/>
            <person name="Ferreira K.S."/>
            <person name="Souza R.C."/>
            <person name="Ruiz J.C."/>
            <person name="de Andrade N.C."/>
            <person name="Paes H.C."/>
            <person name="Nicola A.M."/>
            <person name="Albuquerque P."/>
            <person name="Gerber A.L."/>
            <person name="Martins V.P."/>
            <person name="Peconick L.D."/>
            <person name="Neto A.V."/>
            <person name="Chaucanez C.B."/>
            <person name="Silva P.A."/>
            <person name="Cunha O.L."/>
            <person name="de Oliveira F.F."/>
            <person name="dos Santos T.C."/>
            <person name="Barros A.L."/>
            <person name="Soares M.A."/>
            <person name="de Oliveira L.M."/>
            <person name="Marini M.M."/>
            <person name="Villalobos-Duno H."/>
            <person name="Cunha M.M."/>
            <person name="de Hoog S."/>
            <person name="da Silveira J.F."/>
            <person name="Henrissat B."/>
            <person name="Nino-Vega G.A."/>
            <person name="Cisalpino P.S."/>
            <person name="Mora-Montes H.M."/>
            <person name="Almeida S.R."/>
            <person name="Stajich J.E."/>
            <person name="Lopes-Bezerra L.M."/>
            <person name="Vasconcelos A.T."/>
            <person name="Felipe M.S."/>
        </authorList>
    </citation>
    <scope>NUCLEOTIDE SEQUENCE [LARGE SCALE GENOMIC DNA]</scope>
    <source>
        <strain evidence="10 11">1099-18</strain>
    </source>
</reference>
<dbReference type="PROSITE" id="PS50048">
    <property type="entry name" value="ZN2_CY6_FUNGAL_2"/>
    <property type="match status" value="1"/>
</dbReference>
<dbReference type="SMART" id="SM00906">
    <property type="entry name" value="Fungal_trans"/>
    <property type="match status" value="1"/>
</dbReference>
<keyword evidence="5" id="KW-0238">DNA-binding</keyword>
<dbReference type="InterPro" id="IPR001138">
    <property type="entry name" value="Zn2Cys6_DnaBD"/>
</dbReference>
<dbReference type="CDD" id="cd12148">
    <property type="entry name" value="fungal_TF_MHR"/>
    <property type="match status" value="1"/>
</dbReference>
<dbReference type="AlphaFoldDB" id="A0A0F2MA12"/>
<dbReference type="Proteomes" id="UP000033710">
    <property type="component" value="Unassembled WGS sequence"/>
</dbReference>
<dbReference type="RefSeq" id="XP_016589204.1">
    <property type="nucleotide sequence ID" value="XM_016729148.1"/>
</dbReference>
<dbReference type="Gene3D" id="4.10.240.10">
    <property type="entry name" value="Zn(2)-C6 fungal-type DNA-binding domain"/>
    <property type="match status" value="1"/>
</dbReference>
<dbReference type="KEGG" id="ssck:SPSK_02276"/>
<dbReference type="GO" id="GO:0045944">
    <property type="term" value="P:positive regulation of transcription by RNA polymerase II"/>
    <property type="evidence" value="ECO:0007669"/>
    <property type="project" value="TreeGrafter"/>
</dbReference>
<accession>A0A0F2MA12</accession>
<evidence type="ECO:0000256" key="5">
    <source>
        <dbReference type="ARBA" id="ARBA00023125"/>
    </source>
</evidence>
<feature type="domain" description="Zn(2)-C6 fungal-type" evidence="9">
    <location>
        <begin position="50"/>
        <end position="80"/>
    </location>
</feature>
<gene>
    <name evidence="10" type="ORF">SPSK_02276</name>
</gene>
<evidence type="ECO:0000313" key="11">
    <source>
        <dbReference type="Proteomes" id="UP000033710"/>
    </source>
</evidence>
<dbReference type="CDD" id="cd14653">
    <property type="entry name" value="ZIP_Gal4p-like"/>
    <property type="match status" value="1"/>
</dbReference>
<sequence>MAIANKCNLHCLLNCSFGAPEMLSSHPSAHDRRRSKEPQRIRTGARMLVACIYCKEHKLRCDNGVPACASCVRFSQTCLVEDPITKRHQPRNYLEILETRVAYLEGLLRDGQTQTQRHTQAPTPCTTGSPTWRLPRTNVTATDKEADDDNDNNDNDNDNNDNDNNDSDVDGLAATVGMLGLCATGMEPRYLGSSSAFAFSRAIGTSLLLRDAGSGRPCLGARPGMPMPMPIPGDMHRNLPTAPTYEEGLVLSNAYFENIHIQYPFLHEPTFRLWEVQRVSSVPPVPLSESESDLDMASFFVYMVYAIGALLLPTTRHDPEQLYALAMRSMDGVLHRDNLQSVQALLACCVYSLRSPSGPSVWKLTGLALRQCIELGYHRTAQRSVGARLGSVQIELRKRAFWTAFAIDCSVALFLGRPFGVSLWDIDVELPQNMGDGSVFADAHGGTGLCAPAPDLSVALHMFRLRRLWAQIHVALFSDSTTRVRIRTTDAAYTARIQQLQAALDAWRAAAPPAPPRTGAALTLFGSPDWYDTNYHHSILLLHRNHLVEARAAVPAPVVHACLDATERIARGYYRQFVLGRVGCTWGCLHVLFLAGLTYLHSLWTSPAARAARSLSAVSSTCMDCSMVLAVMAARWTRAAAYRDMFETLSRKTMAMLAGNGMNGGDINNNKGSPDTAAWLESVEASTLAAESSGLDDPWEVMQWINEDALTEAPETFAFT</sequence>
<keyword evidence="2" id="KW-0479">Metal-binding</keyword>
<feature type="compositionally biased region" description="Acidic residues" evidence="8">
    <location>
        <begin position="145"/>
        <end position="169"/>
    </location>
</feature>
<dbReference type="InterPro" id="IPR052202">
    <property type="entry name" value="Yeast_MetPath_Reg"/>
</dbReference>
<name>A0A0F2MA12_SPOSC</name>
<feature type="compositionally biased region" description="Polar residues" evidence="8">
    <location>
        <begin position="112"/>
        <end position="130"/>
    </location>
</feature>
<feature type="region of interest" description="Disordered" evidence="8">
    <location>
        <begin position="112"/>
        <end position="169"/>
    </location>
</feature>
<evidence type="ECO:0000313" key="10">
    <source>
        <dbReference type="EMBL" id="KJR86528.1"/>
    </source>
</evidence>
<evidence type="ECO:0000256" key="7">
    <source>
        <dbReference type="ARBA" id="ARBA00023242"/>
    </source>
</evidence>
<dbReference type="InterPro" id="IPR036864">
    <property type="entry name" value="Zn2-C6_fun-type_DNA-bd_sf"/>
</dbReference>
<dbReference type="CDD" id="cd00067">
    <property type="entry name" value="GAL4"/>
    <property type="match status" value="1"/>
</dbReference>
<dbReference type="GO" id="GO:0008270">
    <property type="term" value="F:zinc ion binding"/>
    <property type="evidence" value="ECO:0007669"/>
    <property type="project" value="InterPro"/>
</dbReference>
<dbReference type="GeneID" id="27664425"/>
<evidence type="ECO:0000256" key="1">
    <source>
        <dbReference type="ARBA" id="ARBA00004123"/>
    </source>
</evidence>
<dbReference type="SUPFAM" id="SSF57701">
    <property type="entry name" value="Zn2/Cys6 DNA-binding domain"/>
    <property type="match status" value="1"/>
</dbReference>